<keyword evidence="1" id="KW-1133">Transmembrane helix</keyword>
<reference evidence="2" key="1">
    <citation type="submission" date="2017-07" db="EMBL/GenBank/DDBJ databases">
        <authorList>
            <person name="Mikheyev A."/>
            <person name="Grau M."/>
        </authorList>
    </citation>
    <scope>NUCLEOTIDE SEQUENCE</scope>
    <source>
        <tissue evidence="2">Venom_gland</tissue>
    </source>
</reference>
<reference evidence="2" key="2">
    <citation type="submission" date="2017-11" db="EMBL/GenBank/DDBJ databases">
        <title>Coralsnake Venomics: Analyses of Venom Gland Transcriptomes and Proteomes of Six Brazilian Taxa.</title>
        <authorList>
            <person name="Aird S.D."/>
            <person name="Jorge da Silva N."/>
            <person name="Qiu L."/>
            <person name="Villar-Briones A."/>
            <person name="Aparecida-Saddi V."/>
            <person name="Campos-Telles M.P."/>
            <person name="Grau M."/>
            <person name="Mikheyev A.S."/>
        </authorList>
    </citation>
    <scope>NUCLEOTIDE SEQUENCE</scope>
    <source>
        <tissue evidence="2">Venom_gland</tissue>
    </source>
</reference>
<protein>
    <submittedName>
        <fullName evidence="2">Uncharacterized protein</fullName>
    </submittedName>
</protein>
<proteinExistence type="predicted"/>
<dbReference type="EMBL" id="IACM01007702">
    <property type="protein sequence ID" value="LAB18419.1"/>
    <property type="molecule type" value="Transcribed_RNA"/>
</dbReference>
<keyword evidence="1" id="KW-0472">Membrane</keyword>
<evidence type="ECO:0000313" key="2">
    <source>
        <dbReference type="EMBL" id="LAB18419.1"/>
    </source>
</evidence>
<organism evidence="2">
    <name type="scientific">Micrurus spixii</name>
    <name type="common">Amazon coral snake</name>
    <dbReference type="NCBI Taxonomy" id="129469"/>
    <lineage>
        <taxon>Eukaryota</taxon>
        <taxon>Metazoa</taxon>
        <taxon>Chordata</taxon>
        <taxon>Craniata</taxon>
        <taxon>Vertebrata</taxon>
        <taxon>Euteleostomi</taxon>
        <taxon>Lepidosauria</taxon>
        <taxon>Squamata</taxon>
        <taxon>Bifurcata</taxon>
        <taxon>Unidentata</taxon>
        <taxon>Episquamata</taxon>
        <taxon>Toxicofera</taxon>
        <taxon>Serpentes</taxon>
        <taxon>Colubroidea</taxon>
        <taxon>Elapidae</taxon>
        <taxon>Elapinae</taxon>
        <taxon>Micrurus</taxon>
    </lineage>
</organism>
<sequence>MLYVYYVAFSSLSLCLTSWCMIYLKTKHYGWESIGAEAASKSVVPIGKGSFFAPALNKIEPKLVISVVEPTCCNVVTNFKHFKMQQFVFSIGIVQLIQLIKILS</sequence>
<name>A0A2D4LBV3_9SAUR</name>
<dbReference type="AlphaFoldDB" id="A0A2D4LBV3"/>
<evidence type="ECO:0000256" key="1">
    <source>
        <dbReference type="SAM" id="Phobius"/>
    </source>
</evidence>
<feature type="transmembrane region" description="Helical" evidence="1">
    <location>
        <begin position="6"/>
        <end position="24"/>
    </location>
</feature>
<keyword evidence="1" id="KW-0812">Transmembrane</keyword>
<accession>A0A2D4LBV3</accession>